<dbReference type="Pfam" id="PF17912">
    <property type="entry name" value="OB_MalK"/>
    <property type="match status" value="1"/>
</dbReference>
<accession>D1PIM3</accession>
<name>D1PIM3_9FIRM</name>
<dbReference type="SUPFAM" id="SSF50331">
    <property type="entry name" value="MOP-like"/>
    <property type="match status" value="1"/>
</dbReference>
<dbReference type="PANTHER" id="PTHR43875">
    <property type="entry name" value="MALTODEXTRIN IMPORT ATP-BINDING PROTEIN MSMX"/>
    <property type="match status" value="1"/>
</dbReference>
<dbReference type="AlphaFoldDB" id="D1PIM3"/>
<dbReference type="PROSITE" id="PS00211">
    <property type="entry name" value="ABC_TRANSPORTER_1"/>
    <property type="match status" value="1"/>
</dbReference>
<evidence type="ECO:0000313" key="5">
    <source>
        <dbReference type="EMBL" id="EFB77382.1"/>
    </source>
</evidence>
<dbReference type="Pfam" id="PF00005">
    <property type="entry name" value="ABC_tran"/>
    <property type="match status" value="1"/>
</dbReference>
<dbReference type="InterPro" id="IPR003593">
    <property type="entry name" value="AAA+_ATPase"/>
</dbReference>
<dbReference type="CDD" id="cd03301">
    <property type="entry name" value="ABC_MalK_N"/>
    <property type="match status" value="1"/>
</dbReference>
<keyword evidence="3 5" id="KW-0067">ATP-binding</keyword>
<dbReference type="eggNOG" id="COG3842">
    <property type="taxonomic scope" value="Bacteria"/>
</dbReference>
<dbReference type="InterPro" id="IPR008995">
    <property type="entry name" value="Mo/tungstate-bd_C_term_dom"/>
</dbReference>
<keyword evidence="1" id="KW-0813">Transport</keyword>
<dbReference type="GO" id="GO:0140359">
    <property type="term" value="F:ABC-type transporter activity"/>
    <property type="evidence" value="ECO:0007669"/>
    <property type="project" value="InterPro"/>
</dbReference>
<protein>
    <submittedName>
        <fullName evidence="5">ABC transporter, ATP-binding protein</fullName>
    </submittedName>
</protein>
<keyword evidence="2" id="KW-0547">Nucleotide-binding</keyword>
<dbReference type="EMBL" id="ACBY02000011">
    <property type="protein sequence ID" value="EFB77382.1"/>
    <property type="molecule type" value="Genomic_DNA"/>
</dbReference>
<dbReference type="GO" id="GO:0005524">
    <property type="term" value="F:ATP binding"/>
    <property type="evidence" value="ECO:0007669"/>
    <property type="project" value="UniProtKB-KW"/>
</dbReference>
<evidence type="ECO:0000256" key="3">
    <source>
        <dbReference type="ARBA" id="ARBA00022840"/>
    </source>
</evidence>
<dbReference type="HOGENOM" id="CLU_000604_1_1_9"/>
<dbReference type="InterPro" id="IPR003439">
    <property type="entry name" value="ABC_transporter-like_ATP-bd"/>
</dbReference>
<dbReference type="PANTHER" id="PTHR43875:SF1">
    <property type="entry name" value="OSMOPROTECTIVE COMPOUNDS UPTAKE ATP-BINDING PROTEIN GGTA"/>
    <property type="match status" value="1"/>
</dbReference>
<sequence>MPYDNGRAEKPPATHVLPEGETKFFMAEIVLKDVCKVFEKDQYAVSNFSLRIRDGEFIVFVGPSGCGKSTTLRMIAGLEDITSGELWIGDRLCNYADPGERDLSMVFQNYALYPQMSVYDNMAFALSVRKVPKKEIRQRVETTAEMLGISHLLSRRPSALSGGQKQRVAIGSAILRKPKAFLMDEPLSNLDAKLRTHMRVELAALHHKLGTTTIYVTHDQTEAMTLADRIVVMKAGYIQQVATPVELYNRPTNMFVAGFIGSPAMSFLRGKVRRAGDGAAFLTEAGQVFPLTAAQAKVLWPQYDNRALVLGIRPEDLYAAPARTGRLYGKMQGMITACESLGHEAILHLETEDGEFAARVEPGHGAAVDQPATLYLDMANAHFFDGEAEQNIFYQWRNEE</sequence>
<gene>
    <name evidence="5" type="ORF">SUBVAR_04188</name>
</gene>
<dbReference type="InterPro" id="IPR027417">
    <property type="entry name" value="P-loop_NTPase"/>
</dbReference>
<evidence type="ECO:0000256" key="1">
    <source>
        <dbReference type="ARBA" id="ARBA00022448"/>
    </source>
</evidence>
<dbReference type="STRING" id="411471.SUBVAR_04188"/>
<organism evidence="5 6">
    <name type="scientific">Subdoligranulum variabile DSM 15176</name>
    <dbReference type="NCBI Taxonomy" id="411471"/>
    <lineage>
        <taxon>Bacteria</taxon>
        <taxon>Bacillati</taxon>
        <taxon>Bacillota</taxon>
        <taxon>Clostridia</taxon>
        <taxon>Eubacteriales</taxon>
        <taxon>Oscillospiraceae</taxon>
        <taxon>Subdoligranulum</taxon>
    </lineage>
</organism>
<dbReference type="InterPro" id="IPR012340">
    <property type="entry name" value="NA-bd_OB-fold"/>
</dbReference>
<dbReference type="NCBIfam" id="NF008653">
    <property type="entry name" value="PRK11650.1"/>
    <property type="match status" value="1"/>
</dbReference>
<dbReference type="FunFam" id="3.40.50.300:FF:000042">
    <property type="entry name" value="Maltose/maltodextrin ABC transporter, ATP-binding protein"/>
    <property type="match status" value="1"/>
</dbReference>
<dbReference type="Gene3D" id="2.40.50.100">
    <property type="match status" value="1"/>
</dbReference>
<feature type="domain" description="ABC transporter" evidence="4">
    <location>
        <begin position="29"/>
        <end position="260"/>
    </location>
</feature>
<dbReference type="GO" id="GO:0016887">
    <property type="term" value="F:ATP hydrolysis activity"/>
    <property type="evidence" value="ECO:0007669"/>
    <property type="project" value="InterPro"/>
</dbReference>
<evidence type="ECO:0000313" key="6">
    <source>
        <dbReference type="Proteomes" id="UP000003438"/>
    </source>
</evidence>
<dbReference type="InterPro" id="IPR047641">
    <property type="entry name" value="ABC_transpr_MalK/UgpC-like"/>
</dbReference>
<comment type="caution">
    <text evidence="5">The sequence shown here is derived from an EMBL/GenBank/DDBJ whole genome shotgun (WGS) entry which is preliminary data.</text>
</comment>
<keyword evidence="6" id="KW-1185">Reference proteome</keyword>
<dbReference type="Proteomes" id="UP000003438">
    <property type="component" value="Unassembled WGS sequence"/>
</dbReference>
<reference evidence="5" key="1">
    <citation type="submission" date="2009-12" db="EMBL/GenBank/DDBJ databases">
        <authorList>
            <person name="Weinstock G."/>
            <person name="Sodergren E."/>
            <person name="Clifton S."/>
            <person name="Fulton L."/>
            <person name="Fulton B."/>
            <person name="Courtney L."/>
            <person name="Fronick C."/>
            <person name="Harrison M."/>
            <person name="Strong C."/>
            <person name="Farmer C."/>
            <person name="Delahaunty K."/>
            <person name="Markovic C."/>
            <person name="Hall O."/>
            <person name="Minx P."/>
            <person name="Tomlinson C."/>
            <person name="Mitreva M."/>
            <person name="Nelson J."/>
            <person name="Hou S."/>
            <person name="Wollam A."/>
            <person name="Pepin K.H."/>
            <person name="Johnson M."/>
            <person name="Bhonagiri V."/>
            <person name="Nash W.E."/>
            <person name="Warren W."/>
            <person name="Chinwalla A."/>
            <person name="Mardis E.R."/>
            <person name="Wilson R.K."/>
        </authorList>
    </citation>
    <scope>NUCLEOTIDE SEQUENCE [LARGE SCALE GENOMIC DNA]</scope>
    <source>
        <strain evidence="5">DSM 15176</strain>
    </source>
</reference>
<evidence type="ECO:0000256" key="2">
    <source>
        <dbReference type="ARBA" id="ARBA00022741"/>
    </source>
</evidence>
<dbReference type="InterPro" id="IPR015855">
    <property type="entry name" value="ABC_transpr_MalK-like"/>
</dbReference>
<dbReference type="SUPFAM" id="SSF52540">
    <property type="entry name" value="P-loop containing nucleoside triphosphate hydrolases"/>
    <property type="match status" value="1"/>
</dbReference>
<dbReference type="InterPro" id="IPR017871">
    <property type="entry name" value="ABC_transporter-like_CS"/>
</dbReference>
<dbReference type="GO" id="GO:0055052">
    <property type="term" value="C:ATP-binding cassette (ABC) transporter complex, substrate-binding subunit-containing"/>
    <property type="evidence" value="ECO:0007669"/>
    <property type="project" value="TreeGrafter"/>
</dbReference>
<dbReference type="InterPro" id="IPR040582">
    <property type="entry name" value="OB_MalK-like"/>
</dbReference>
<proteinExistence type="predicted"/>
<dbReference type="PROSITE" id="PS50893">
    <property type="entry name" value="ABC_TRANSPORTER_2"/>
    <property type="match status" value="1"/>
</dbReference>
<dbReference type="GO" id="GO:0008643">
    <property type="term" value="P:carbohydrate transport"/>
    <property type="evidence" value="ECO:0007669"/>
    <property type="project" value="InterPro"/>
</dbReference>
<dbReference type="Gene3D" id="3.40.50.300">
    <property type="entry name" value="P-loop containing nucleotide triphosphate hydrolases"/>
    <property type="match status" value="1"/>
</dbReference>
<evidence type="ECO:0000259" key="4">
    <source>
        <dbReference type="PROSITE" id="PS50893"/>
    </source>
</evidence>
<dbReference type="SMART" id="SM00382">
    <property type="entry name" value="AAA"/>
    <property type="match status" value="1"/>
</dbReference>
<dbReference type="Gene3D" id="2.40.50.140">
    <property type="entry name" value="Nucleic acid-binding proteins"/>
    <property type="match status" value="1"/>
</dbReference>